<accession>A0A5C7FAW1</accession>
<dbReference type="InterPro" id="IPR010667">
    <property type="entry name" value="Phage_T4_Gp19"/>
</dbReference>
<dbReference type="PANTHER" id="PTHR38009">
    <property type="entry name" value="CONSERVED HYPOTHETICAL PHAGE TAIL PROTEIN"/>
    <property type="match status" value="1"/>
</dbReference>
<dbReference type="NCBIfam" id="TIGR02241">
    <property type="entry name" value="conserved hypothetical phage tail region protein"/>
    <property type="match status" value="1"/>
</dbReference>
<sequence length="149" mass="16987">MAGERQENPWPVPKFHFKVTFGDHGEASFQEVSGLDVEDNVIEHPMGDNLQFATVKMPGLTMVSNVTLKKGFFDYDSGLYDYFSSIKMNVVERETVTIRLLDQEHHPVMTWKLNNAFPIKMKESDLSAESRKVVVEEITLAHEGITLQK</sequence>
<dbReference type="PANTHER" id="PTHR38009:SF1">
    <property type="entry name" value="CONSERVED HYPOTHETICAL PHAGE TAIL PROTEIN"/>
    <property type="match status" value="1"/>
</dbReference>
<dbReference type="Pfam" id="PF06841">
    <property type="entry name" value="Phage_T4_gp19"/>
    <property type="match status" value="1"/>
</dbReference>
<dbReference type="OrthoDB" id="73314at2"/>
<proteinExistence type="predicted"/>
<reference evidence="1 2" key="1">
    <citation type="submission" date="2019-08" db="EMBL/GenBank/DDBJ databases">
        <title>Lewinella sp. strain SSH13 Genome sequencing and assembly.</title>
        <authorList>
            <person name="Kim I."/>
        </authorList>
    </citation>
    <scope>NUCLEOTIDE SEQUENCE [LARGE SCALE GENOMIC DNA]</scope>
    <source>
        <strain evidence="1 2">SSH13</strain>
    </source>
</reference>
<protein>
    <submittedName>
        <fullName evidence="1">Phage tail protein</fullName>
    </submittedName>
</protein>
<evidence type="ECO:0000313" key="1">
    <source>
        <dbReference type="EMBL" id="TXF86660.1"/>
    </source>
</evidence>
<name>A0A5C7FAW1_9BACT</name>
<dbReference type="GO" id="GO:0005198">
    <property type="term" value="F:structural molecule activity"/>
    <property type="evidence" value="ECO:0007669"/>
    <property type="project" value="InterPro"/>
</dbReference>
<keyword evidence="2" id="KW-1185">Reference proteome</keyword>
<dbReference type="RefSeq" id="WP_147932422.1">
    <property type="nucleotide sequence ID" value="NZ_VOXD01000039.1"/>
</dbReference>
<evidence type="ECO:0000313" key="2">
    <source>
        <dbReference type="Proteomes" id="UP000321907"/>
    </source>
</evidence>
<dbReference type="Proteomes" id="UP000321907">
    <property type="component" value="Unassembled WGS sequence"/>
</dbReference>
<gene>
    <name evidence="1" type="ORF">FUA23_19340</name>
</gene>
<dbReference type="InterPro" id="IPR011747">
    <property type="entry name" value="CHP02241"/>
</dbReference>
<dbReference type="EMBL" id="VOXD01000039">
    <property type="protein sequence ID" value="TXF86660.1"/>
    <property type="molecule type" value="Genomic_DNA"/>
</dbReference>
<organism evidence="1 2">
    <name type="scientific">Neolewinella aurantiaca</name>
    <dbReference type="NCBI Taxonomy" id="2602767"/>
    <lineage>
        <taxon>Bacteria</taxon>
        <taxon>Pseudomonadati</taxon>
        <taxon>Bacteroidota</taxon>
        <taxon>Saprospiria</taxon>
        <taxon>Saprospirales</taxon>
        <taxon>Lewinellaceae</taxon>
        <taxon>Neolewinella</taxon>
    </lineage>
</organism>
<comment type="caution">
    <text evidence="1">The sequence shown here is derived from an EMBL/GenBank/DDBJ whole genome shotgun (WGS) entry which is preliminary data.</text>
</comment>
<dbReference type="AlphaFoldDB" id="A0A5C7FAW1"/>